<evidence type="ECO:0000256" key="9">
    <source>
        <dbReference type="SAM" id="MobiDB-lite"/>
    </source>
</evidence>
<comment type="caution">
    <text evidence="10">The sequence shown here is derived from an EMBL/GenBank/DDBJ whole genome shotgun (WGS) entry which is preliminary data.</text>
</comment>
<feature type="transmembrane region" description="Helical" evidence="8">
    <location>
        <begin position="199"/>
        <end position="218"/>
    </location>
</feature>
<dbReference type="InterPro" id="IPR007603">
    <property type="entry name" value="Choline_transptr-like"/>
</dbReference>
<comment type="function">
    <text evidence="1 8">Probably involved in transport through the plasma membrane.</text>
</comment>
<dbReference type="Pfam" id="PF04515">
    <property type="entry name" value="Choline_transpo"/>
    <property type="match status" value="1"/>
</dbReference>
<keyword evidence="6 8" id="KW-1133">Transmembrane helix</keyword>
<comment type="subcellular location">
    <subcellularLocation>
        <location evidence="8">Cell membrane</location>
        <topology evidence="8">Multi-pass membrane protein</topology>
    </subcellularLocation>
    <subcellularLocation>
        <location evidence="2">Membrane</location>
        <topology evidence="2">Multi-pass membrane protein</topology>
    </subcellularLocation>
</comment>
<feature type="transmembrane region" description="Helical" evidence="8">
    <location>
        <begin position="329"/>
        <end position="349"/>
    </location>
</feature>
<evidence type="ECO:0000256" key="5">
    <source>
        <dbReference type="ARBA" id="ARBA00022692"/>
    </source>
</evidence>
<feature type="transmembrane region" description="Helical" evidence="8">
    <location>
        <begin position="507"/>
        <end position="528"/>
    </location>
</feature>
<comment type="similarity">
    <text evidence="3 8">Belongs to the CTL (choline transporter-like) family.</text>
</comment>
<feature type="transmembrane region" description="Helical" evidence="8">
    <location>
        <begin position="171"/>
        <end position="192"/>
    </location>
</feature>
<evidence type="ECO:0000256" key="3">
    <source>
        <dbReference type="ARBA" id="ARBA00007168"/>
    </source>
</evidence>
<reference evidence="10 11" key="1">
    <citation type="submission" date="2016-07" db="EMBL/GenBank/DDBJ databases">
        <title>Pervasive Adenine N6-methylation of Active Genes in Fungi.</title>
        <authorList>
            <consortium name="DOE Joint Genome Institute"/>
            <person name="Mondo S.J."/>
            <person name="Dannebaum R.O."/>
            <person name="Kuo R.C."/>
            <person name="Labutti K."/>
            <person name="Haridas S."/>
            <person name="Kuo A."/>
            <person name="Salamov A."/>
            <person name="Ahrendt S.R."/>
            <person name="Lipzen A."/>
            <person name="Sullivan W."/>
            <person name="Andreopoulos W.B."/>
            <person name="Clum A."/>
            <person name="Lindquist E."/>
            <person name="Daum C."/>
            <person name="Ramamoorthy G.K."/>
            <person name="Gryganskyi A."/>
            <person name="Culley D."/>
            <person name="Magnuson J.K."/>
            <person name="James T.Y."/>
            <person name="O'Malley M.A."/>
            <person name="Stajich J.E."/>
            <person name="Spatafora J.W."/>
            <person name="Visel A."/>
            <person name="Grigoriev I.V."/>
        </authorList>
    </citation>
    <scope>NUCLEOTIDE SEQUENCE [LARGE SCALE GENOMIC DNA]</scope>
    <source>
        <strain evidence="10 11">JEL800</strain>
    </source>
</reference>
<feature type="transmembrane region" description="Helical" evidence="8">
    <location>
        <begin position="106"/>
        <end position="127"/>
    </location>
</feature>
<dbReference type="OrthoDB" id="44736at2759"/>
<feature type="transmembrane region" description="Helical" evidence="8">
    <location>
        <begin position="473"/>
        <end position="495"/>
    </location>
</feature>
<feature type="transmembrane region" description="Helical" evidence="8">
    <location>
        <begin position="224"/>
        <end position="245"/>
    </location>
</feature>
<evidence type="ECO:0000256" key="8">
    <source>
        <dbReference type="RuleBase" id="RU368066"/>
    </source>
</evidence>
<evidence type="ECO:0000256" key="2">
    <source>
        <dbReference type="ARBA" id="ARBA00004141"/>
    </source>
</evidence>
<feature type="compositionally biased region" description="Polar residues" evidence="9">
    <location>
        <begin position="1"/>
        <end position="12"/>
    </location>
</feature>
<keyword evidence="11" id="KW-1185">Reference proteome</keyword>
<accession>A0A1Y2C7M4</accession>
<evidence type="ECO:0000256" key="7">
    <source>
        <dbReference type="ARBA" id="ARBA00023136"/>
    </source>
</evidence>
<evidence type="ECO:0000256" key="6">
    <source>
        <dbReference type="ARBA" id="ARBA00022989"/>
    </source>
</evidence>
<protein>
    <recommendedName>
        <fullName evidence="4 8">Protein PNS1</fullName>
    </recommendedName>
</protein>
<dbReference type="PANTHER" id="PTHR12385">
    <property type="entry name" value="CHOLINE TRANSPORTER-LIKE (SLC FAMILY 44)"/>
    <property type="match status" value="1"/>
</dbReference>
<keyword evidence="5 8" id="KW-0812">Transmembrane</keyword>
<gene>
    <name evidence="10" type="ORF">BCR33DRAFT_717758</name>
</gene>
<dbReference type="Proteomes" id="UP000193642">
    <property type="component" value="Unassembled WGS sequence"/>
</dbReference>
<dbReference type="GO" id="GO:0005886">
    <property type="term" value="C:plasma membrane"/>
    <property type="evidence" value="ECO:0007669"/>
    <property type="project" value="UniProtKB-SubCell"/>
</dbReference>
<dbReference type="EMBL" id="MCGO01000026">
    <property type="protein sequence ID" value="ORY43028.1"/>
    <property type="molecule type" value="Genomic_DNA"/>
</dbReference>
<name>A0A1Y2C7M4_9FUNG</name>
<evidence type="ECO:0000313" key="11">
    <source>
        <dbReference type="Proteomes" id="UP000193642"/>
    </source>
</evidence>
<keyword evidence="7 8" id="KW-0472">Membrane</keyword>
<evidence type="ECO:0000256" key="4">
    <source>
        <dbReference type="ARBA" id="ARBA00015388"/>
    </source>
</evidence>
<feature type="compositionally biased region" description="Low complexity" evidence="9">
    <location>
        <begin position="17"/>
        <end position="71"/>
    </location>
</feature>
<evidence type="ECO:0000313" key="10">
    <source>
        <dbReference type="EMBL" id="ORY43028.1"/>
    </source>
</evidence>
<dbReference type="STRING" id="329046.A0A1Y2C7M4"/>
<dbReference type="GO" id="GO:0022857">
    <property type="term" value="F:transmembrane transporter activity"/>
    <property type="evidence" value="ECO:0007669"/>
    <property type="project" value="UniProtKB-UniRule"/>
</dbReference>
<proteinExistence type="inferred from homology"/>
<dbReference type="AlphaFoldDB" id="A0A1Y2C7M4"/>
<dbReference type="PANTHER" id="PTHR12385:SF4">
    <property type="entry name" value="PROTEIN PNS1"/>
    <property type="match status" value="1"/>
</dbReference>
<feature type="transmembrane region" description="Helical" evidence="8">
    <location>
        <begin position="302"/>
        <end position="322"/>
    </location>
</feature>
<feature type="transmembrane region" description="Helical" evidence="8">
    <location>
        <begin position="369"/>
        <end position="390"/>
    </location>
</feature>
<feature type="transmembrane region" description="Helical" evidence="8">
    <location>
        <begin position="266"/>
        <end position="290"/>
    </location>
</feature>
<organism evidence="10 11">
    <name type="scientific">Rhizoclosmatium globosum</name>
    <dbReference type="NCBI Taxonomy" id="329046"/>
    <lineage>
        <taxon>Eukaryota</taxon>
        <taxon>Fungi</taxon>
        <taxon>Fungi incertae sedis</taxon>
        <taxon>Chytridiomycota</taxon>
        <taxon>Chytridiomycota incertae sedis</taxon>
        <taxon>Chytridiomycetes</taxon>
        <taxon>Chytridiales</taxon>
        <taxon>Chytriomycetaceae</taxon>
        <taxon>Rhizoclosmatium</taxon>
    </lineage>
</organism>
<sequence length="577" mass="63833">MSWNNKGQSQDPLIQAPYQKQGYQQSYQQPQPGYQQQYTQNQSQYQYQQPQYAPPQQNYYQQQQQPPSQSQFAYGTDEENRRNQNAKPVPPSNPPQFVQRPKFHDAWAALLFALFIAGFVVMAYLGVPKVIDSLRTGVWEFPNGKGSQPAKTGTTTTGTNNTSASLATKDVFALLGCSVGAGLGFSIIYFFLMLNFPGPLISFSYFFNVLLLLAAAGYAFQQGVLVMAIIYLVFAVLVGLSYFWVRSRIPFSKLVLETVCRITAQFNGTLFVAFGGVVFSAAWSVLWLVTVLGMAQFASSKGLSDTVSIILLVVLVFINFWFSEVVRNTVHVAVCGTFASYFFLGIQQPNSNKVTLPTNHTTASSLKRALTTSFGSICFGSLLVSLIRTLKFIAQIARQDAAQDGNIICCLFATCLECILSCMADILDFFNKYAYTEIAIYGKPYCDAGKDTWNLIKYKGIDLIINDCMIGQVLGMGSFFTALICAFAGWLYVHFNNGLGSLGNDVGVYIVTCLICAIIGAWLFLVLLEVVDSGTSATFVCLAEDPATIQRTLPRLFAQVQERFPEVNWGMQSNAYH</sequence>
<feature type="region of interest" description="Disordered" evidence="9">
    <location>
        <begin position="1"/>
        <end position="98"/>
    </location>
</feature>
<evidence type="ECO:0000256" key="1">
    <source>
        <dbReference type="ARBA" id="ARBA00002957"/>
    </source>
</evidence>